<comment type="caution">
    <text evidence="1">The sequence shown here is derived from an EMBL/GenBank/DDBJ whole genome shotgun (WGS) entry which is preliminary data.</text>
</comment>
<keyword evidence="2" id="KW-1185">Reference proteome</keyword>
<evidence type="ECO:0000313" key="1">
    <source>
        <dbReference type="EMBL" id="KAK8500263.1"/>
    </source>
</evidence>
<gene>
    <name evidence="1" type="ORF">V6N12_067428</name>
</gene>
<proteinExistence type="predicted"/>
<reference evidence="1 2" key="1">
    <citation type="journal article" date="2024" name="G3 (Bethesda)">
        <title>Genome assembly of Hibiscus sabdariffa L. provides insights into metabolisms of medicinal natural products.</title>
        <authorList>
            <person name="Kim T."/>
        </authorList>
    </citation>
    <scope>NUCLEOTIDE SEQUENCE [LARGE SCALE GENOMIC DNA]</scope>
    <source>
        <strain evidence="1">TK-2024</strain>
        <tissue evidence="1">Old leaves</tissue>
    </source>
</reference>
<name>A0ABR2B0K0_9ROSI</name>
<protein>
    <submittedName>
        <fullName evidence="1">Uncharacterized protein</fullName>
    </submittedName>
</protein>
<dbReference type="EMBL" id="JBBPBM010000220">
    <property type="protein sequence ID" value="KAK8500263.1"/>
    <property type="molecule type" value="Genomic_DNA"/>
</dbReference>
<evidence type="ECO:0000313" key="2">
    <source>
        <dbReference type="Proteomes" id="UP001472677"/>
    </source>
</evidence>
<dbReference type="Proteomes" id="UP001472677">
    <property type="component" value="Unassembled WGS sequence"/>
</dbReference>
<organism evidence="1 2">
    <name type="scientific">Hibiscus sabdariffa</name>
    <name type="common">roselle</name>
    <dbReference type="NCBI Taxonomy" id="183260"/>
    <lineage>
        <taxon>Eukaryota</taxon>
        <taxon>Viridiplantae</taxon>
        <taxon>Streptophyta</taxon>
        <taxon>Embryophyta</taxon>
        <taxon>Tracheophyta</taxon>
        <taxon>Spermatophyta</taxon>
        <taxon>Magnoliopsida</taxon>
        <taxon>eudicotyledons</taxon>
        <taxon>Gunneridae</taxon>
        <taxon>Pentapetalae</taxon>
        <taxon>rosids</taxon>
        <taxon>malvids</taxon>
        <taxon>Malvales</taxon>
        <taxon>Malvaceae</taxon>
        <taxon>Malvoideae</taxon>
        <taxon>Hibiscus</taxon>
    </lineage>
</organism>
<sequence>MWVKIDGCLTGLRTGWSPGSGSLDGIGWRWELGKVSVELGVEGGELNGAVESLWWLLLGPNRGSGGELRQCFWGKLLNGCWEDLVFSRWCGMRIGGDDEWGL</sequence>
<accession>A0ABR2B0K0</accession>